<gene>
    <name evidence="2" type="ORF">NCTC11388_04061</name>
</gene>
<protein>
    <submittedName>
        <fullName evidence="2">Uncharacterized protein</fullName>
    </submittedName>
</protein>
<name>A0A380CSH1_SPHSI</name>
<proteinExistence type="predicted"/>
<evidence type="ECO:0000256" key="1">
    <source>
        <dbReference type="SAM" id="SignalP"/>
    </source>
</evidence>
<accession>A0A380CSH1</accession>
<keyword evidence="1" id="KW-0732">Signal</keyword>
<dbReference type="EMBL" id="UGYW01000002">
    <property type="protein sequence ID" value="SUJ27045.1"/>
    <property type="molecule type" value="Genomic_DNA"/>
</dbReference>
<organism evidence="2 3">
    <name type="scientific">Sphingobacterium spiritivorum</name>
    <name type="common">Flavobacterium spiritivorum</name>
    <dbReference type="NCBI Taxonomy" id="258"/>
    <lineage>
        <taxon>Bacteria</taxon>
        <taxon>Pseudomonadati</taxon>
        <taxon>Bacteroidota</taxon>
        <taxon>Sphingobacteriia</taxon>
        <taxon>Sphingobacteriales</taxon>
        <taxon>Sphingobacteriaceae</taxon>
        <taxon>Sphingobacterium</taxon>
    </lineage>
</organism>
<feature type="signal peptide" evidence="1">
    <location>
        <begin position="1"/>
        <end position="20"/>
    </location>
</feature>
<dbReference type="Proteomes" id="UP000254893">
    <property type="component" value="Unassembled WGS sequence"/>
</dbReference>
<dbReference type="AlphaFoldDB" id="A0A380CSH1"/>
<sequence>MRIRYLILILVILKSCVIEAQQSTVPVSRSSLGKLTDPRMQEASGLVASLVNKQHFWTHNDSGDEGRIFLIDNKARLRAIYTLEGVDAVDCEDIAWLEIDGEPYLLLADIGDNLAHRSFVSLYLFKEPMADTSQLIHHIPKEQIRHIQLRYPDKARDAEAIIVLPESNQIMIFSKRDFRTGIYVSDIIGNSLKNDGQLKKVDELPFNFVTAADISRDGHQLIMKNLTNVYYWKLDPATGILENLKKPFVKLPYSPEPQGEAIAFDVDGTCFYTLSEQPFGLSSYLYQYKFYNYDQNH</sequence>
<reference evidence="2 3" key="1">
    <citation type="submission" date="2018-06" db="EMBL/GenBank/DDBJ databases">
        <authorList>
            <consortium name="Pathogen Informatics"/>
            <person name="Doyle S."/>
        </authorList>
    </citation>
    <scope>NUCLEOTIDE SEQUENCE [LARGE SCALE GENOMIC DNA]</scope>
    <source>
        <strain evidence="2 3">NCTC11388</strain>
    </source>
</reference>
<evidence type="ECO:0000313" key="2">
    <source>
        <dbReference type="EMBL" id="SUJ27045.1"/>
    </source>
</evidence>
<dbReference type="SUPFAM" id="SSF75011">
    <property type="entry name" value="3-carboxy-cis,cis-mucoante lactonizing enzyme"/>
    <property type="match status" value="1"/>
</dbReference>
<evidence type="ECO:0000313" key="3">
    <source>
        <dbReference type="Proteomes" id="UP000254893"/>
    </source>
</evidence>
<dbReference type="RefSeq" id="WP_115171412.1">
    <property type="nucleotide sequence ID" value="NZ_UGYW01000002.1"/>
</dbReference>
<feature type="chain" id="PRO_5016763236" evidence="1">
    <location>
        <begin position="21"/>
        <end position="297"/>
    </location>
</feature>